<organism evidence="1 2">
    <name type="scientific">Clostridium colicanis DSM 13634</name>
    <dbReference type="NCBI Taxonomy" id="1121305"/>
    <lineage>
        <taxon>Bacteria</taxon>
        <taxon>Bacillati</taxon>
        <taxon>Bacillota</taxon>
        <taxon>Clostridia</taxon>
        <taxon>Eubacteriales</taxon>
        <taxon>Clostridiaceae</taxon>
        <taxon>Clostridium</taxon>
    </lineage>
</organism>
<comment type="caution">
    <text evidence="1">The sequence shown here is derived from an EMBL/GenBank/DDBJ whole genome shotgun (WGS) entry which is preliminary data.</text>
</comment>
<protein>
    <submittedName>
        <fullName evidence="1">Uncharacterized protein</fullName>
    </submittedName>
</protein>
<gene>
    <name evidence="1" type="ORF">CLCOL_02720</name>
</gene>
<dbReference type="EMBL" id="LTBB01000001">
    <property type="protein sequence ID" value="KYH30326.1"/>
    <property type="molecule type" value="Genomic_DNA"/>
</dbReference>
<dbReference type="PATRIC" id="fig|1121305.3.peg.270"/>
<dbReference type="Proteomes" id="UP000075374">
    <property type="component" value="Unassembled WGS sequence"/>
</dbReference>
<proteinExistence type="predicted"/>
<evidence type="ECO:0000313" key="2">
    <source>
        <dbReference type="Proteomes" id="UP000075374"/>
    </source>
</evidence>
<keyword evidence="2" id="KW-1185">Reference proteome</keyword>
<dbReference type="AlphaFoldDB" id="A0A151ARS0"/>
<reference evidence="1 2" key="1">
    <citation type="submission" date="2016-02" db="EMBL/GenBank/DDBJ databases">
        <title>Genome sequence of Clostridium colicanis DSM 13634.</title>
        <authorList>
            <person name="Poehlein A."/>
            <person name="Daniel R."/>
        </authorList>
    </citation>
    <scope>NUCLEOTIDE SEQUENCE [LARGE SCALE GENOMIC DNA]</scope>
    <source>
        <strain evidence="1 2">DSM 13634</strain>
    </source>
</reference>
<dbReference type="STRING" id="1121305.CLCOL_02720"/>
<accession>A0A151ARS0</accession>
<sequence length="97" mass="11543">MVPFKKMWEDAQVVILENELENLNIVERYNGGFVVREENGMEFINREDFVDFWCKMLCNKEVSKDDAAKERKAMYIYDIVKNLPYVIENSDILKLVD</sequence>
<dbReference type="RefSeq" id="WP_061857204.1">
    <property type="nucleotide sequence ID" value="NZ_LTBB01000001.1"/>
</dbReference>
<evidence type="ECO:0000313" key="1">
    <source>
        <dbReference type="EMBL" id="KYH30326.1"/>
    </source>
</evidence>
<name>A0A151ARS0_9CLOT</name>